<dbReference type="GO" id="GO:0005634">
    <property type="term" value="C:nucleus"/>
    <property type="evidence" value="ECO:0007669"/>
    <property type="project" value="TreeGrafter"/>
</dbReference>
<organism evidence="3 4">
    <name type="scientific">Trichostrongylus colubriformis</name>
    <name type="common">Black scour worm</name>
    <dbReference type="NCBI Taxonomy" id="6319"/>
    <lineage>
        <taxon>Eukaryota</taxon>
        <taxon>Metazoa</taxon>
        <taxon>Ecdysozoa</taxon>
        <taxon>Nematoda</taxon>
        <taxon>Chromadorea</taxon>
        <taxon>Rhabditida</taxon>
        <taxon>Rhabditina</taxon>
        <taxon>Rhabditomorpha</taxon>
        <taxon>Strongyloidea</taxon>
        <taxon>Trichostrongylidae</taxon>
        <taxon>Trichostrongylus</taxon>
    </lineage>
</organism>
<accession>A0AAN8FPY8</accession>
<evidence type="ECO:0000256" key="1">
    <source>
        <dbReference type="SAM" id="MobiDB-lite"/>
    </source>
</evidence>
<reference evidence="3 4" key="1">
    <citation type="submission" date="2019-10" db="EMBL/GenBank/DDBJ databases">
        <title>Assembly and Annotation for the nematode Trichostrongylus colubriformis.</title>
        <authorList>
            <person name="Martin J."/>
        </authorList>
    </citation>
    <scope>NUCLEOTIDE SEQUENCE [LARGE SCALE GENOMIC DNA]</scope>
    <source>
        <strain evidence="3">G859</strain>
        <tissue evidence="3">Whole worm</tissue>
    </source>
</reference>
<feature type="region of interest" description="Disordered" evidence="1">
    <location>
        <begin position="570"/>
        <end position="605"/>
    </location>
</feature>
<evidence type="ECO:0000259" key="2">
    <source>
        <dbReference type="Pfam" id="PF11470"/>
    </source>
</evidence>
<dbReference type="GO" id="GO:0006886">
    <property type="term" value="P:intracellular protein transport"/>
    <property type="evidence" value="ECO:0007669"/>
    <property type="project" value="TreeGrafter"/>
</dbReference>
<dbReference type="PANTHER" id="PTHR46467:SF1">
    <property type="entry name" value="TETHER CONTAINING UBX DOMAIN FOR GLUT4"/>
    <property type="match status" value="1"/>
</dbReference>
<protein>
    <submittedName>
        <fullName evidence="3">TUG-UBL1 domain-containing protein</fullName>
    </submittedName>
</protein>
<dbReference type="SUPFAM" id="SSF54236">
    <property type="entry name" value="Ubiquitin-like"/>
    <property type="match status" value="2"/>
</dbReference>
<dbReference type="EMBL" id="WIXE01004622">
    <property type="protein sequence ID" value="KAK5982882.1"/>
    <property type="molecule type" value="Genomic_DNA"/>
</dbReference>
<dbReference type="InterPro" id="IPR059238">
    <property type="entry name" value="UBX1_UBXN9"/>
</dbReference>
<gene>
    <name evidence="3" type="ORF">GCK32_002279</name>
</gene>
<sequence length="605" mass="68144">MVFYLWTSFAARVKYAGAVSETFDYCSITFSMSSVTVLCPNARRCPVKVTPTMLMRQVLDEVCLKNGFDAEEYQLSNQNRNVDLALPFRLTGLPNNATLEMVYVARSALKPKATIALQLPNGSRLENEFPISTSLYEVLAFFSQLCDEDLTATSSSSTPTCSYMNRQYAGPFELQRTTLSSIGISSGKCLIRYQRIKLTKQQMDDIAARIASDAAEKEALLASFAKKKAENEDRAQLEAARLARFEEELRKEKYTKKPSDSKAIAEPSEDVKQFTQSANPAFVRDMLANQPRSQSGWSFDAPVFSTTPEDRLSNLGRLLQQVDTSLHRSHQDHDRITNILAEEGRVPLSRLAVEATRIGELDDVSTAISPIAFAPPCERQSVIFRRQINVGWNEVESCISDDFFEVSVDDIKVRQKELGEEVRLNSQRALVPTQFVKERNRERKLAAYRHAVIRVPVGSERMIQAQFRSAEPISRLYEWIRTVISRDVPFTLKLALVHNIEDSNSLNFVDADLAPRSTVTVLFKDSLTLESVLCENSLQECDQNEANKMCSTWLSVNSIFKPYIPLVEEEERTAKRPSAKTTSMNSGLSPPPQKATPTPRWLAKK</sequence>
<evidence type="ECO:0000313" key="4">
    <source>
        <dbReference type="Proteomes" id="UP001331761"/>
    </source>
</evidence>
<dbReference type="InterPro" id="IPR021569">
    <property type="entry name" value="TUG-UBL1"/>
</dbReference>
<dbReference type="GO" id="GO:0042593">
    <property type="term" value="P:glucose homeostasis"/>
    <property type="evidence" value="ECO:0007669"/>
    <property type="project" value="TreeGrafter"/>
</dbReference>
<dbReference type="CDD" id="cd16105">
    <property type="entry name" value="Ubl_ASPSCR1_like"/>
    <property type="match status" value="1"/>
</dbReference>
<dbReference type="GO" id="GO:0005737">
    <property type="term" value="C:cytoplasm"/>
    <property type="evidence" value="ECO:0007669"/>
    <property type="project" value="TreeGrafter"/>
</dbReference>
<dbReference type="GO" id="GO:0012506">
    <property type="term" value="C:vesicle membrane"/>
    <property type="evidence" value="ECO:0007669"/>
    <property type="project" value="TreeGrafter"/>
</dbReference>
<dbReference type="InterPro" id="IPR029071">
    <property type="entry name" value="Ubiquitin-like_domsf"/>
</dbReference>
<feature type="domain" description="TUG ubiquitin-like" evidence="2">
    <location>
        <begin position="39"/>
        <end position="101"/>
    </location>
</feature>
<dbReference type="Pfam" id="PF11470">
    <property type="entry name" value="TUG-UBL1"/>
    <property type="match status" value="1"/>
</dbReference>
<keyword evidence="4" id="KW-1185">Reference proteome</keyword>
<dbReference type="AlphaFoldDB" id="A0AAN8FPY8"/>
<feature type="compositionally biased region" description="Polar residues" evidence="1">
    <location>
        <begin position="579"/>
        <end position="588"/>
    </location>
</feature>
<proteinExistence type="predicted"/>
<evidence type="ECO:0000313" key="3">
    <source>
        <dbReference type="EMBL" id="KAK5982882.1"/>
    </source>
</evidence>
<dbReference type="CDD" id="cd17075">
    <property type="entry name" value="UBX1_UBXN9"/>
    <property type="match status" value="1"/>
</dbReference>
<dbReference type="Gene3D" id="3.10.20.90">
    <property type="entry name" value="Phosphatidylinositol 3-kinase Catalytic Subunit, Chain A, domain 1"/>
    <property type="match status" value="1"/>
</dbReference>
<dbReference type="Proteomes" id="UP001331761">
    <property type="component" value="Unassembled WGS sequence"/>
</dbReference>
<dbReference type="PANTHER" id="PTHR46467">
    <property type="entry name" value="TETHER CONTAINING UBX DOMAIN FOR GLUT4"/>
    <property type="match status" value="1"/>
</dbReference>
<comment type="caution">
    <text evidence="3">The sequence shown here is derived from an EMBL/GenBank/DDBJ whole genome shotgun (WGS) entry which is preliminary data.</text>
</comment>
<name>A0AAN8FPY8_TRICO</name>